<dbReference type="EMBL" id="QXGJ01000023">
    <property type="protein sequence ID" value="RSX47810.1"/>
    <property type="molecule type" value="Genomic_DNA"/>
</dbReference>
<feature type="transmembrane region" description="Helical" evidence="12">
    <location>
        <begin position="6"/>
        <end position="28"/>
    </location>
</feature>
<evidence type="ECO:0000256" key="8">
    <source>
        <dbReference type="ARBA" id="ARBA00023136"/>
    </source>
</evidence>
<dbReference type="InterPro" id="IPR002550">
    <property type="entry name" value="CNNM"/>
</dbReference>
<dbReference type="Gene3D" id="3.30.465.10">
    <property type="match status" value="1"/>
</dbReference>
<feature type="domain" description="CBS" evidence="13">
    <location>
        <begin position="216"/>
        <end position="275"/>
    </location>
</feature>
<dbReference type="PROSITE" id="PS51371">
    <property type="entry name" value="CBS"/>
    <property type="match status" value="2"/>
</dbReference>
<dbReference type="PANTHER" id="PTHR43099:SF2">
    <property type="entry name" value="UPF0053 PROTEIN YRKA"/>
    <property type="match status" value="1"/>
</dbReference>
<evidence type="ECO:0000259" key="14">
    <source>
        <dbReference type="PROSITE" id="PS51846"/>
    </source>
</evidence>
<dbReference type="Pfam" id="PF03471">
    <property type="entry name" value="CorC_HlyC"/>
    <property type="match status" value="1"/>
</dbReference>
<dbReference type="PROSITE" id="PS51846">
    <property type="entry name" value="CNNM"/>
    <property type="match status" value="1"/>
</dbReference>
<dbReference type="RefSeq" id="WP_126030989.1">
    <property type="nucleotide sequence ID" value="NZ_JAFEJY010000003.1"/>
</dbReference>
<keyword evidence="7 9" id="KW-0129">CBS domain</keyword>
<dbReference type="InterPro" id="IPR051676">
    <property type="entry name" value="UPF0053_domain"/>
</dbReference>
<dbReference type="InterPro" id="IPR044751">
    <property type="entry name" value="Ion_transp-like_CBS"/>
</dbReference>
<keyword evidence="8 10" id="KW-0472">Membrane</keyword>
<evidence type="ECO:0000256" key="3">
    <source>
        <dbReference type="ARBA" id="ARBA00022475"/>
    </source>
</evidence>
<evidence type="ECO:0000256" key="11">
    <source>
        <dbReference type="SAM" id="MobiDB-lite"/>
    </source>
</evidence>
<evidence type="ECO:0000256" key="12">
    <source>
        <dbReference type="SAM" id="Phobius"/>
    </source>
</evidence>
<evidence type="ECO:0000256" key="7">
    <source>
        <dbReference type="ARBA" id="ARBA00023122"/>
    </source>
</evidence>
<dbReference type="Pfam" id="PF00571">
    <property type="entry name" value="CBS"/>
    <property type="match status" value="2"/>
</dbReference>
<keyword evidence="5" id="KW-0677">Repeat</keyword>
<reference evidence="15 16" key="1">
    <citation type="submission" date="2018-09" db="EMBL/GenBank/DDBJ databases">
        <title>Characterization of the phylogenetic diversity of five novel species belonging to the genus Bifidobacterium.</title>
        <authorList>
            <person name="Lugli G.A."/>
            <person name="Duranti S."/>
            <person name="Milani C."/>
        </authorList>
    </citation>
    <scope>NUCLEOTIDE SEQUENCE [LARGE SCALE GENOMIC DNA]</scope>
    <source>
        <strain evidence="15 16">2028B</strain>
    </source>
</reference>
<gene>
    <name evidence="15" type="ORF">D2E23_2224</name>
</gene>
<evidence type="ECO:0000256" key="9">
    <source>
        <dbReference type="PROSITE-ProRule" id="PRU00703"/>
    </source>
</evidence>
<evidence type="ECO:0000259" key="13">
    <source>
        <dbReference type="PROSITE" id="PS51371"/>
    </source>
</evidence>
<dbReference type="Pfam" id="PF01595">
    <property type="entry name" value="CNNM"/>
    <property type="match status" value="1"/>
</dbReference>
<feature type="domain" description="CNNM transmembrane" evidence="14">
    <location>
        <begin position="1"/>
        <end position="202"/>
    </location>
</feature>
<feature type="region of interest" description="Disordered" evidence="11">
    <location>
        <begin position="424"/>
        <end position="474"/>
    </location>
</feature>
<dbReference type="InterPro" id="IPR016169">
    <property type="entry name" value="FAD-bd_PCMH_sub2"/>
</dbReference>
<dbReference type="Gene3D" id="3.10.580.10">
    <property type="entry name" value="CBS-domain"/>
    <property type="match status" value="1"/>
</dbReference>
<feature type="transmembrane region" description="Helical" evidence="12">
    <location>
        <begin position="102"/>
        <end position="122"/>
    </location>
</feature>
<evidence type="ECO:0000256" key="4">
    <source>
        <dbReference type="ARBA" id="ARBA00022692"/>
    </source>
</evidence>
<dbReference type="GO" id="GO:0005886">
    <property type="term" value="C:plasma membrane"/>
    <property type="evidence" value="ECO:0007669"/>
    <property type="project" value="UniProtKB-SubCell"/>
</dbReference>
<dbReference type="SUPFAM" id="SSF54631">
    <property type="entry name" value="CBS-domain pair"/>
    <property type="match status" value="1"/>
</dbReference>
<dbReference type="InterPro" id="IPR036318">
    <property type="entry name" value="FAD-bd_PCMH-like_sf"/>
</dbReference>
<keyword evidence="3" id="KW-1003">Cell membrane</keyword>
<feature type="domain" description="CBS" evidence="13">
    <location>
        <begin position="279"/>
        <end position="336"/>
    </location>
</feature>
<dbReference type="CDD" id="cd04590">
    <property type="entry name" value="CBS_pair_CorC_HlyC_assoc"/>
    <property type="match status" value="1"/>
</dbReference>
<evidence type="ECO:0000256" key="5">
    <source>
        <dbReference type="ARBA" id="ARBA00022737"/>
    </source>
</evidence>
<keyword evidence="6 10" id="KW-1133">Transmembrane helix</keyword>
<dbReference type="SUPFAM" id="SSF56176">
    <property type="entry name" value="FAD-binding/transporter-associated domain-like"/>
    <property type="match status" value="1"/>
</dbReference>
<protein>
    <submittedName>
        <fullName evidence="15">Transporter associated domain-containing protein</fullName>
    </submittedName>
</protein>
<dbReference type="InterPro" id="IPR005170">
    <property type="entry name" value="Transptr-assoc_dom"/>
</dbReference>
<feature type="compositionally biased region" description="Basic and acidic residues" evidence="11">
    <location>
        <begin position="424"/>
        <end position="452"/>
    </location>
</feature>
<dbReference type="InterPro" id="IPR000644">
    <property type="entry name" value="CBS_dom"/>
</dbReference>
<evidence type="ECO:0000256" key="2">
    <source>
        <dbReference type="ARBA" id="ARBA00006337"/>
    </source>
</evidence>
<evidence type="ECO:0000256" key="10">
    <source>
        <dbReference type="PROSITE-ProRule" id="PRU01193"/>
    </source>
</evidence>
<comment type="similarity">
    <text evidence="2">Belongs to the UPF0053 family.</text>
</comment>
<dbReference type="InterPro" id="IPR046342">
    <property type="entry name" value="CBS_dom_sf"/>
</dbReference>
<dbReference type="AlphaFoldDB" id="A0A430F6G6"/>
<evidence type="ECO:0000256" key="6">
    <source>
        <dbReference type="ARBA" id="ARBA00022989"/>
    </source>
</evidence>
<comment type="subcellular location">
    <subcellularLocation>
        <location evidence="1">Cell membrane</location>
        <topology evidence="1">Multi-pass membrane protein</topology>
    </subcellularLocation>
</comment>
<evidence type="ECO:0000256" key="1">
    <source>
        <dbReference type="ARBA" id="ARBA00004651"/>
    </source>
</evidence>
<evidence type="ECO:0000313" key="15">
    <source>
        <dbReference type="EMBL" id="RSX47810.1"/>
    </source>
</evidence>
<feature type="transmembrane region" description="Helical" evidence="12">
    <location>
        <begin position="134"/>
        <end position="156"/>
    </location>
</feature>
<sequence>MSLGLNILLIFVFLVIGAMFSGTELALVSLRGSQIEQMEQEDARGARVAKIARDPNTFLSTVQIGVTLSGFLSASFGASSIAPFLIPLVESWGVPTFVANPLITIGLTLVISYCSIVISEMVPKRIAMQKTEAIARAVVPAIDVFATICRPIIWLIGKNTNGIVRLLGFDPNETESEVSDDELRVLVSSNTNLSKDERVILDDVFDASETIVAEVMRPRADVVFIDGDMPLDKAADFVHDMPYSRYPVIGKDFDDVLGFVHVRDLLDVRNKQAKTVADVTREGISLPGTSKLLPSLSLLRKRGIHLAIVIDEYGGTDGIVTLEDMTEELVGDIRDEYDLPEESGGKKPASAFVGGVARIDGGMTIEDFDELTGIELEDGPYETVAGYFLAKTGEMGKVGAVLHSDDGYDMVITEVDGRRIQTIEVRRSDADGNEDHDAHDDAGHESGSEHDAGSVTSTKPAHDGPFVGPDGLVR</sequence>
<dbReference type="SMART" id="SM01091">
    <property type="entry name" value="CorC_HlyC"/>
    <property type="match status" value="1"/>
</dbReference>
<evidence type="ECO:0000313" key="16">
    <source>
        <dbReference type="Proteomes" id="UP000288607"/>
    </source>
</evidence>
<dbReference type="GO" id="GO:0050660">
    <property type="term" value="F:flavin adenine dinucleotide binding"/>
    <property type="evidence" value="ECO:0007669"/>
    <property type="project" value="InterPro"/>
</dbReference>
<comment type="caution">
    <text evidence="15">The sequence shown here is derived from an EMBL/GenBank/DDBJ whole genome shotgun (WGS) entry which is preliminary data.</text>
</comment>
<dbReference type="PANTHER" id="PTHR43099">
    <property type="entry name" value="UPF0053 PROTEIN YRKA"/>
    <property type="match status" value="1"/>
</dbReference>
<keyword evidence="16" id="KW-1185">Reference proteome</keyword>
<organism evidence="15 16">
    <name type="scientific">Bifidobacterium callimiconis</name>
    <dbReference type="NCBI Taxonomy" id="2306973"/>
    <lineage>
        <taxon>Bacteria</taxon>
        <taxon>Bacillati</taxon>
        <taxon>Actinomycetota</taxon>
        <taxon>Actinomycetes</taxon>
        <taxon>Bifidobacteriales</taxon>
        <taxon>Bifidobacteriaceae</taxon>
        <taxon>Bifidobacterium</taxon>
    </lineage>
</organism>
<accession>A0A430F6G6</accession>
<keyword evidence="4 10" id="KW-0812">Transmembrane</keyword>
<dbReference type="Proteomes" id="UP000288607">
    <property type="component" value="Unassembled WGS sequence"/>
</dbReference>
<feature type="transmembrane region" description="Helical" evidence="12">
    <location>
        <begin position="57"/>
        <end position="82"/>
    </location>
</feature>
<dbReference type="FunFam" id="3.10.580.10:FF:000002">
    <property type="entry name" value="Magnesium/cobalt efflux protein CorC"/>
    <property type="match status" value="1"/>
</dbReference>
<dbReference type="OrthoDB" id="110231at2"/>
<name>A0A430F6G6_9BIFI</name>
<proteinExistence type="inferred from homology"/>